<dbReference type="InterPro" id="IPR029063">
    <property type="entry name" value="SAM-dependent_MTases_sf"/>
</dbReference>
<dbReference type="EMBL" id="OCNJ01000001">
    <property type="protein sequence ID" value="SOD90458.1"/>
    <property type="molecule type" value="Genomic_DNA"/>
</dbReference>
<dbReference type="Proteomes" id="UP000219621">
    <property type="component" value="Unassembled WGS sequence"/>
</dbReference>
<reference evidence="3 4" key="1">
    <citation type="submission" date="2017-09" db="EMBL/GenBank/DDBJ databases">
        <authorList>
            <person name="Ehlers B."/>
            <person name="Leendertz F.H."/>
        </authorList>
    </citation>
    <scope>NUCLEOTIDE SEQUENCE [LARGE SCALE GENOMIC DNA]</scope>
    <source>
        <strain evidence="3 4">USBA 140</strain>
    </source>
</reference>
<evidence type="ECO:0000313" key="3">
    <source>
        <dbReference type="EMBL" id="SOD90458.1"/>
    </source>
</evidence>
<dbReference type="Pfam" id="PF13489">
    <property type="entry name" value="Methyltransf_23"/>
    <property type="match status" value="1"/>
</dbReference>
<dbReference type="RefSeq" id="WP_097277429.1">
    <property type="nucleotide sequence ID" value="NZ_OCNJ01000001.1"/>
</dbReference>
<evidence type="ECO:0000256" key="2">
    <source>
        <dbReference type="ARBA" id="ARBA00022679"/>
    </source>
</evidence>
<evidence type="ECO:0000313" key="4">
    <source>
        <dbReference type="Proteomes" id="UP000219621"/>
    </source>
</evidence>
<evidence type="ECO:0000256" key="1">
    <source>
        <dbReference type="ARBA" id="ARBA00022603"/>
    </source>
</evidence>
<accession>A0A286G4N4</accession>
<keyword evidence="4" id="KW-1185">Reference proteome</keyword>
<protein>
    <submittedName>
        <fullName evidence="3">Methyltransferase domain-containing protein</fullName>
    </submittedName>
</protein>
<dbReference type="CDD" id="cd02440">
    <property type="entry name" value="AdoMet_MTases"/>
    <property type="match status" value="1"/>
</dbReference>
<name>A0A286G4N4_9PROT</name>
<gene>
    <name evidence="3" type="ORF">SAMN05421508_101549</name>
</gene>
<dbReference type="PANTHER" id="PTHR13090:SF1">
    <property type="entry name" value="ARGININE-HYDROXYLASE NDUFAF5, MITOCHONDRIAL"/>
    <property type="match status" value="1"/>
</dbReference>
<proteinExistence type="predicted"/>
<keyword evidence="2 3" id="KW-0808">Transferase</keyword>
<dbReference type="GO" id="GO:0032259">
    <property type="term" value="P:methylation"/>
    <property type="evidence" value="ECO:0007669"/>
    <property type="project" value="UniProtKB-KW"/>
</dbReference>
<dbReference type="Gene3D" id="3.40.50.150">
    <property type="entry name" value="Vaccinia Virus protein VP39"/>
    <property type="match status" value="1"/>
</dbReference>
<organism evidence="3 4">
    <name type="scientific">Caenispirillum bisanense</name>
    <dbReference type="NCBI Taxonomy" id="414052"/>
    <lineage>
        <taxon>Bacteria</taxon>
        <taxon>Pseudomonadati</taxon>
        <taxon>Pseudomonadota</taxon>
        <taxon>Alphaproteobacteria</taxon>
        <taxon>Rhodospirillales</taxon>
        <taxon>Novispirillaceae</taxon>
        <taxon>Caenispirillum</taxon>
    </lineage>
</organism>
<dbReference type="OrthoDB" id="9793723at2"/>
<dbReference type="GO" id="GO:0008168">
    <property type="term" value="F:methyltransferase activity"/>
    <property type="evidence" value="ECO:0007669"/>
    <property type="project" value="UniProtKB-KW"/>
</dbReference>
<dbReference type="SUPFAM" id="SSF53335">
    <property type="entry name" value="S-adenosyl-L-methionine-dependent methyltransferases"/>
    <property type="match status" value="1"/>
</dbReference>
<sequence length="303" mass="33623">MSDLMQIFDRTTVRRHRDRAAARLGDYDFLFRESASRIADRLEDVARDFPLVADLGCHGGELADAIQGRRGVETVIRADLSPAMARRAGGLAVAADEEFLPFAEGAFDAIVTNLSLHWVNDLPGALIQIRRALKPDGLFLGAMLGGETLYELRHCLTQAEVQVEGGLSPRVSPFTDSRDLGALLQRAGFALPVVDSDIITVRYENPMRLLDDLRGMGESNAVAERRKGFTRRETLLTALERYVAEHRDPEDGRVPASFQVLYMHAWAPHDSQQKPLRPGSAAHRLADALKAEEFKVDGEPRRN</sequence>
<dbReference type="InterPro" id="IPR050602">
    <property type="entry name" value="Malonyl-ACP_OMT"/>
</dbReference>
<dbReference type="PANTHER" id="PTHR13090">
    <property type="entry name" value="ARGININE-HYDROXYLASE NDUFAF5, MITOCHONDRIAL"/>
    <property type="match status" value="1"/>
</dbReference>
<keyword evidence="1 3" id="KW-0489">Methyltransferase</keyword>
<dbReference type="AlphaFoldDB" id="A0A286G4N4"/>